<dbReference type="Proteomes" id="UP000033966">
    <property type="component" value="Unassembled WGS sequence"/>
</dbReference>
<accession>A0A0G1P7L0</accession>
<evidence type="ECO:0000313" key="1">
    <source>
        <dbReference type="EMBL" id="KKT92369.1"/>
    </source>
</evidence>
<proteinExistence type="predicted"/>
<comment type="caution">
    <text evidence="1">The sequence shown here is derived from an EMBL/GenBank/DDBJ whole genome shotgun (WGS) entry which is preliminary data.</text>
</comment>
<name>A0A0G1P7L0_9BACT</name>
<evidence type="ECO:0000313" key="2">
    <source>
        <dbReference type="Proteomes" id="UP000033966"/>
    </source>
</evidence>
<organism evidence="1 2">
    <name type="scientific">Candidatus Jorgensenbacteria bacterium GW2011_GWA2_45_13</name>
    <dbReference type="NCBI Taxonomy" id="1618662"/>
    <lineage>
        <taxon>Bacteria</taxon>
        <taxon>Candidatus Joergenseniibacteriota</taxon>
    </lineage>
</organism>
<gene>
    <name evidence="1" type="ORF">UW92_C0002G0013</name>
</gene>
<reference evidence="1 2" key="1">
    <citation type="journal article" date="2015" name="Nature">
        <title>rRNA introns, odd ribosomes, and small enigmatic genomes across a large radiation of phyla.</title>
        <authorList>
            <person name="Brown C.T."/>
            <person name="Hug L.A."/>
            <person name="Thomas B.C."/>
            <person name="Sharon I."/>
            <person name="Castelle C.J."/>
            <person name="Singh A."/>
            <person name="Wilkins M.J."/>
            <person name="Williams K.H."/>
            <person name="Banfield J.F."/>
        </authorList>
    </citation>
    <scope>NUCLEOTIDE SEQUENCE [LARGE SCALE GENOMIC DNA]</scope>
</reference>
<sequence>MKKKKYTPNYPKLYGQIFTYYRYMMDPGYENLLSARLRLYATLETVRLMKREGLISADSCHRIADDIAHIARTGWTMYVHGESLDRQRGAQHLFASILKSFRRKFRSIQ</sequence>
<dbReference type="EMBL" id="LCKF01000002">
    <property type="protein sequence ID" value="KKT92369.1"/>
    <property type="molecule type" value="Genomic_DNA"/>
</dbReference>
<protein>
    <submittedName>
        <fullName evidence="1">Uncharacterized protein</fullName>
    </submittedName>
</protein>
<dbReference type="AlphaFoldDB" id="A0A0G1P7L0"/>